<keyword evidence="3" id="KW-1185">Reference proteome</keyword>
<comment type="caution">
    <text evidence="2">The sequence shown here is derived from an EMBL/GenBank/DDBJ whole genome shotgun (WGS) entry which is preliminary data.</text>
</comment>
<evidence type="ECO:0000313" key="3">
    <source>
        <dbReference type="Proteomes" id="UP001201985"/>
    </source>
</evidence>
<keyword evidence="1" id="KW-1133">Transmembrane helix</keyword>
<proteinExistence type="predicted"/>
<evidence type="ECO:0000313" key="2">
    <source>
        <dbReference type="EMBL" id="MCI0752945.1"/>
    </source>
</evidence>
<feature type="transmembrane region" description="Helical" evidence="1">
    <location>
        <begin position="83"/>
        <end position="103"/>
    </location>
</feature>
<dbReference type="RefSeq" id="WP_241792554.1">
    <property type="nucleotide sequence ID" value="NZ_JALBUU010000004.1"/>
</dbReference>
<dbReference type="EMBL" id="JALBUU010000004">
    <property type="protein sequence ID" value="MCI0752945.1"/>
    <property type="molecule type" value="Genomic_DNA"/>
</dbReference>
<gene>
    <name evidence="2" type="ORF">MON41_04110</name>
</gene>
<name>A0ABS9W0W4_9PROT</name>
<dbReference type="Proteomes" id="UP001201985">
    <property type="component" value="Unassembled WGS sequence"/>
</dbReference>
<accession>A0ABS9W0W4</accession>
<protein>
    <submittedName>
        <fullName evidence="2">Uncharacterized protein</fullName>
    </submittedName>
</protein>
<keyword evidence="1" id="KW-0472">Membrane</keyword>
<keyword evidence="1" id="KW-0812">Transmembrane</keyword>
<feature type="transmembrane region" description="Helical" evidence="1">
    <location>
        <begin position="52"/>
        <end position="71"/>
    </location>
</feature>
<reference evidence="2 3" key="1">
    <citation type="submission" date="2022-03" db="EMBL/GenBank/DDBJ databases">
        <title>Complete genome analysis of Roseomonas KG 17.1 : a prolific producer of plant growth promoters.</title>
        <authorList>
            <person name="Saadouli I."/>
            <person name="Najjari A."/>
            <person name="Mosbah A."/>
            <person name="Ouzari H.I."/>
        </authorList>
    </citation>
    <scope>NUCLEOTIDE SEQUENCE [LARGE SCALE GENOMIC DNA]</scope>
    <source>
        <strain evidence="2 3">KG17-1</strain>
    </source>
</reference>
<sequence>MSWSRRSQTELLARRYLASRGGTPMVRDPLTLAVPQLQREVEQVGRLARLDLSMAAALLLSAVAVTLTAWLAPLHGSVLTMMLYLHLVPLFALGVCIWAAIVVEQSGPRWMLARRIGHALRAGALMEALELALRGLPPQRPAA</sequence>
<organism evidence="2 3">
    <name type="scientific">Teichococcus vastitatis</name>
    <dbReference type="NCBI Taxonomy" id="2307076"/>
    <lineage>
        <taxon>Bacteria</taxon>
        <taxon>Pseudomonadati</taxon>
        <taxon>Pseudomonadota</taxon>
        <taxon>Alphaproteobacteria</taxon>
        <taxon>Acetobacterales</taxon>
        <taxon>Roseomonadaceae</taxon>
        <taxon>Roseomonas</taxon>
    </lineage>
</organism>
<evidence type="ECO:0000256" key="1">
    <source>
        <dbReference type="SAM" id="Phobius"/>
    </source>
</evidence>